<accession>A0A1H1L4W2</accession>
<dbReference type="AlphaFoldDB" id="A0A1H1L4W2"/>
<proteinExistence type="predicted"/>
<protein>
    <submittedName>
        <fullName evidence="1">Uncharacterized protein</fullName>
    </submittedName>
</protein>
<sequence length="71" mass="7603">MVSGAIYVPNDVDGILGAERKMIYGCGMTASGVSLSMGTQRSWLSTSWTRRSRPFADTLARIADAMDGGEE</sequence>
<organism evidence="1 2">
    <name type="scientific">Parafannyhessea umbonata</name>
    <dbReference type="NCBI Taxonomy" id="604330"/>
    <lineage>
        <taxon>Bacteria</taxon>
        <taxon>Bacillati</taxon>
        <taxon>Actinomycetota</taxon>
        <taxon>Coriobacteriia</taxon>
        <taxon>Coriobacteriales</taxon>
        <taxon>Atopobiaceae</taxon>
        <taxon>Parafannyhessea</taxon>
    </lineage>
</organism>
<name>A0A1H1L4W2_9ACTN</name>
<dbReference type="EMBL" id="LT629759">
    <property type="protein sequence ID" value="SDR68949.1"/>
    <property type="molecule type" value="Genomic_DNA"/>
</dbReference>
<evidence type="ECO:0000313" key="2">
    <source>
        <dbReference type="Proteomes" id="UP000199480"/>
    </source>
</evidence>
<gene>
    <name evidence="1" type="ORF">SAMN04489857_0659</name>
</gene>
<dbReference type="Proteomes" id="UP000199480">
    <property type="component" value="Chromosome I"/>
</dbReference>
<evidence type="ECO:0000313" key="1">
    <source>
        <dbReference type="EMBL" id="SDR68949.1"/>
    </source>
</evidence>
<reference evidence="2" key="1">
    <citation type="submission" date="2016-10" db="EMBL/GenBank/DDBJ databases">
        <authorList>
            <person name="Varghese N."/>
            <person name="Submissions S."/>
        </authorList>
    </citation>
    <scope>NUCLEOTIDE SEQUENCE [LARGE SCALE GENOMIC DNA]</scope>
    <source>
        <strain evidence="2">DSM 22620</strain>
    </source>
</reference>